<dbReference type="OrthoDB" id="547680at2759"/>
<dbReference type="SUPFAM" id="SSF49899">
    <property type="entry name" value="Concanavalin A-like lectins/glucanases"/>
    <property type="match status" value="1"/>
</dbReference>
<comment type="caution">
    <text evidence="8">Lacks conserved residue(s) required for the propagation of feature annotation.</text>
</comment>
<comment type="subunit">
    <text evidence="9">Homopentamer. Pentaxin (or pentraxin) have a discoid arrangement of 5 non-covalently bound subunits.</text>
</comment>
<keyword evidence="2" id="KW-0964">Secreted</keyword>
<dbReference type="GO" id="GO:0005576">
    <property type="term" value="C:extracellular region"/>
    <property type="evidence" value="ECO:0007669"/>
    <property type="project" value="UniProtKB-SubCell"/>
</dbReference>
<reference evidence="14" key="2">
    <citation type="submission" date="2025-04" db="UniProtKB">
        <authorList>
            <consortium name="RefSeq"/>
        </authorList>
    </citation>
    <scope>IDENTIFICATION</scope>
    <source>
        <tissue evidence="14">Brain</tissue>
    </source>
</reference>
<reference evidence="12" key="3">
    <citation type="submission" date="2025-05" db="UniProtKB">
        <authorList>
            <consortium name="Ensembl"/>
        </authorList>
    </citation>
    <scope>IDENTIFICATION</scope>
</reference>
<organism evidence="12 13">
    <name type="scientific">Lates calcarifer</name>
    <name type="common">Barramundi</name>
    <name type="synonym">Holocentrus calcarifer</name>
    <dbReference type="NCBI Taxonomy" id="8187"/>
    <lineage>
        <taxon>Eukaryota</taxon>
        <taxon>Metazoa</taxon>
        <taxon>Chordata</taxon>
        <taxon>Craniata</taxon>
        <taxon>Vertebrata</taxon>
        <taxon>Euteleostomi</taxon>
        <taxon>Actinopterygii</taxon>
        <taxon>Neopterygii</taxon>
        <taxon>Teleostei</taxon>
        <taxon>Neoteleostei</taxon>
        <taxon>Acanthomorphata</taxon>
        <taxon>Carangaria</taxon>
        <taxon>Carangaria incertae sedis</taxon>
        <taxon>Centropomidae</taxon>
        <taxon>Lates</taxon>
    </lineage>
</organism>
<evidence type="ECO:0000256" key="7">
    <source>
        <dbReference type="ARBA" id="ARBA00038102"/>
    </source>
</evidence>
<keyword evidence="4 10" id="KW-0732">Signal</keyword>
<evidence type="ECO:0000313" key="14">
    <source>
        <dbReference type="RefSeq" id="XP_018545085.1"/>
    </source>
</evidence>
<reference evidence="13" key="1">
    <citation type="submission" date="2015-09" db="EMBL/GenBank/DDBJ databases">
        <authorList>
            <person name="Sai Rama Sridatta P."/>
        </authorList>
    </citation>
    <scope>NUCLEOTIDE SEQUENCE [LARGE SCALE GENOMIC DNA]</scope>
</reference>
<evidence type="ECO:0000256" key="5">
    <source>
        <dbReference type="ARBA" id="ARBA00022837"/>
    </source>
</evidence>
<dbReference type="KEGG" id="lcf:108892144"/>
<dbReference type="GO" id="GO:0046872">
    <property type="term" value="F:metal ion binding"/>
    <property type="evidence" value="ECO:0007669"/>
    <property type="project" value="UniProtKB-KW"/>
</dbReference>
<proteinExistence type="inferred from homology"/>
<name>A0A4W6DS24_LATCA</name>
<evidence type="ECO:0000259" key="11">
    <source>
        <dbReference type="PROSITE" id="PS51828"/>
    </source>
</evidence>
<dbReference type="AlphaFoldDB" id="A0A4W6DS24"/>
<evidence type="ECO:0000256" key="4">
    <source>
        <dbReference type="ARBA" id="ARBA00022729"/>
    </source>
</evidence>
<comment type="similarity">
    <text evidence="7 9">Belongs to the pentraxin family.</text>
</comment>
<comment type="subcellular location">
    <subcellularLocation>
        <location evidence="1 9">Secreted</location>
    </subcellularLocation>
</comment>
<dbReference type="RefSeq" id="XP_018545085.1">
    <property type="nucleotide sequence ID" value="XM_018689569.2"/>
</dbReference>
<keyword evidence="3 9" id="KW-0479">Metal-binding</keyword>
<dbReference type="InterPro" id="IPR051005">
    <property type="entry name" value="Pentraxin_domain"/>
</dbReference>
<feature type="signal peptide" evidence="10">
    <location>
        <begin position="1"/>
        <end position="15"/>
    </location>
</feature>
<dbReference type="PROSITE" id="PS51828">
    <property type="entry name" value="PTX_2"/>
    <property type="match status" value="1"/>
</dbReference>
<evidence type="ECO:0000256" key="8">
    <source>
        <dbReference type="PROSITE-ProRule" id="PRU01172"/>
    </source>
</evidence>
<dbReference type="PANTHER" id="PTHR45869:SF7">
    <property type="entry name" value="C-REACTIVE PROTEIN"/>
    <property type="match status" value="1"/>
</dbReference>
<dbReference type="Proteomes" id="UP000314980">
    <property type="component" value="Unassembled WGS sequence"/>
</dbReference>
<dbReference type="PRINTS" id="PR00895">
    <property type="entry name" value="PENTAXIN"/>
</dbReference>
<evidence type="ECO:0000256" key="2">
    <source>
        <dbReference type="ARBA" id="ARBA00022525"/>
    </source>
</evidence>
<evidence type="ECO:0000313" key="13">
    <source>
        <dbReference type="Proteomes" id="UP000314980"/>
    </source>
</evidence>
<feature type="domain" description="Pentraxin (PTX)" evidence="11">
    <location>
        <begin position="21"/>
        <end position="223"/>
    </location>
</feature>
<evidence type="ECO:0000256" key="9">
    <source>
        <dbReference type="RuleBase" id="RU362112"/>
    </source>
</evidence>
<dbReference type="InterPro" id="IPR013320">
    <property type="entry name" value="ConA-like_dom_sf"/>
</dbReference>
<evidence type="ECO:0000256" key="1">
    <source>
        <dbReference type="ARBA" id="ARBA00004613"/>
    </source>
</evidence>
<evidence type="ECO:0000256" key="6">
    <source>
        <dbReference type="ARBA" id="ARBA00023157"/>
    </source>
</evidence>
<protein>
    <recommendedName>
        <fullName evidence="9">Pentraxin family member</fullName>
    </recommendedName>
</protein>
<dbReference type="InterPro" id="IPR001759">
    <property type="entry name" value="PTX_dom"/>
</dbReference>
<keyword evidence="13" id="KW-1185">Reference proteome</keyword>
<dbReference type="PANTHER" id="PTHR45869">
    <property type="entry name" value="C-REACTIVE PROTEIN-RELATED"/>
    <property type="match status" value="1"/>
</dbReference>
<keyword evidence="5 9" id="KW-0106">Calcium</keyword>
<evidence type="ECO:0000256" key="3">
    <source>
        <dbReference type="ARBA" id="ARBA00022723"/>
    </source>
</evidence>
<dbReference type="Gene3D" id="2.60.120.200">
    <property type="match status" value="1"/>
</dbReference>
<accession>A0A4W6DS24</accession>
<dbReference type="GeneID" id="108892144"/>
<dbReference type="FunFam" id="2.60.120.200:FF:000070">
    <property type="entry name" value="Serum amyloid P-component"/>
    <property type="match status" value="1"/>
</dbReference>
<comment type="cofactor">
    <cofactor evidence="9">
        <name>Ca(2+)</name>
        <dbReference type="ChEBI" id="CHEBI:29108"/>
    </cofactor>
    <text evidence="9">Binds 2 calcium ions per subunit.</text>
</comment>
<dbReference type="GeneTree" id="ENSGT01100000263515"/>
<dbReference type="Ensembl" id="ENSLCAT00010028427.1">
    <property type="protein sequence ID" value="ENSLCAP00010027819.1"/>
    <property type="gene ID" value="ENSLCAG00010013088.1"/>
</dbReference>
<gene>
    <name evidence="12" type="primary">LOC108892168</name>
    <name evidence="14" type="synonym">LOC108892144</name>
</gene>
<sequence length="224" mass="25192">MAFLLLLGMLTACAAVPQDLSGKTFTFPQQTSTAHVRLTTSKQDFSAVTVCLRFFTDLRRDHSLFSLATPSNDNDFLIFKSGANDEIDLYIRGNHARFGGQEYKLNMWQSICSTWNSASGVAQLWLDGKPSSRKFFSSGSNIRGPIIMVLGQEQDSHGGAFDINQSLVGMTSDVHMWDYILSPCEIHNYVDELNFTPGNVLNWRMLDFQIVGRVLIEDKQKICY</sequence>
<keyword evidence="6" id="KW-1015">Disulfide bond</keyword>
<dbReference type="Proteomes" id="UP000694890">
    <property type="component" value="Linkage group LG15"/>
</dbReference>
<feature type="chain" id="PRO_5044613169" description="Pentraxin family member" evidence="10">
    <location>
        <begin position="16"/>
        <end position="224"/>
    </location>
</feature>
<evidence type="ECO:0000256" key="10">
    <source>
        <dbReference type="SAM" id="SignalP"/>
    </source>
</evidence>
<dbReference type="SMART" id="SM00159">
    <property type="entry name" value="PTX"/>
    <property type="match status" value="1"/>
</dbReference>
<dbReference type="Pfam" id="PF00354">
    <property type="entry name" value="Pentaxin"/>
    <property type="match status" value="1"/>
</dbReference>
<evidence type="ECO:0000313" key="12">
    <source>
        <dbReference type="Ensembl" id="ENSLCAP00010027819.1"/>
    </source>
</evidence>